<dbReference type="InterPro" id="IPR008964">
    <property type="entry name" value="Invasin/intimin_cell_adhesion"/>
</dbReference>
<dbReference type="Gene3D" id="2.120.10.30">
    <property type="entry name" value="TolB, C-terminal domain"/>
    <property type="match status" value="3"/>
</dbReference>
<dbReference type="InterPro" id="IPR001258">
    <property type="entry name" value="NHL_repeat"/>
</dbReference>
<feature type="repeat" description="NHL" evidence="2">
    <location>
        <begin position="27"/>
        <end position="58"/>
    </location>
</feature>
<dbReference type="Pfam" id="PF01436">
    <property type="entry name" value="NHL"/>
    <property type="match status" value="5"/>
</dbReference>
<feature type="repeat" description="NHL" evidence="2">
    <location>
        <begin position="302"/>
        <end position="326"/>
    </location>
</feature>
<dbReference type="OrthoDB" id="9768084at2"/>
<dbReference type="EMBL" id="BIFH01000053">
    <property type="protein sequence ID" value="GCE01802.1"/>
    <property type="molecule type" value="Genomic_DNA"/>
</dbReference>
<dbReference type="Gene3D" id="2.60.40.10">
    <property type="entry name" value="Immunoglobulins"/>
    <property type="match status" value="1"/>
</dbReference>
<dbReference type="RefSeq" id="WP_126643395.1">
    <property type="nucleotide sequence ID" value="NZ_BIFH01000053.1"/>
</dbReference>
<dbReference type="Proteomes" id="UP000286931">
    <property type="component" value="Unassembled WGS sequence"/>
</dbReference>
<keyword evidence="1" id="KW-0677">Repeat</keyword>
<organism evidence="3 4">
    <name type="scientific">Embleya hyalina</name>
    <dbReference type="NCBI Taxonomy" id="516124"/>
    <lineage>
        <taxon>Bacteria</taxon>
        <taxon>Bacillati</taxon>
        <taxon>Actinomycetota</taxon>
        <taxon>Actinomycetes</taxon>
        <taxon>Kitasatosporales</taxon>
        <taxon>Streptomycetaceae</taxon>
        <taxon>Embleya</taxon>
    </lineage>
</organism>
<comment type="caution">
    <text evidence="3">The sequence shown here is derived from an EMBL/GenBank/DDBJ whole genome shotgun (WGS) entry which is preliminary data.</text>
</comment>
<dbReference type="PROSITE" id="PS51125">
    <property type="entry name" value="NHL"/>
    <property type="match status" value="4"/>
</dbReference>
<reference evidence="3 4" key="1">
    <citation type="submission" date="2018-12" db="EMBL/GenBank/DDBJ databases">
        <title>Draft genome sequence of Embleya hyalina NBRC 13850T.</title>
        <authorList>
            <person name="Komaki H."/>
            <person name="Hosoyama A."/>
            <person name="Kimura A."/>
            <person name="Ichikawa N."/>
            <person name="Tamura T."/>
        </authorList>
    </citation>
    <scope>NUCLEOTIDE SEQUENCE [LARGE SCALE GENOMIC DNA]</scope>
    <source>
        <strain evidence="3 4">NBRC 13850</strain>
    </source>
</reference>
<feature type="repeat" description="NHL" evidence="2">
    <location>
        <begin position="140"/>
        <end position="168"/>
    </location>
</feature>
<dbReference type="SUPFAM" id="SSF49373">
    <property type="entry name" value="Invasin/intimin cell-adhesion fragments"/>
    <property type="match status" value="1"/>
</dbReference>
<evidence type="ECO:0000256" key="2">
    <source>
        <dbReference type="PROSITE-ProRule" id="PRU00504"/>
    </source>
</evidence>
<dbReference type="SUPFAM" id="SSF101898">
    <property type="entry name" value="NHL repeat"/>
    <property type="match status" value="1"/>
</dbReference>
<proteinExistence type="predicted"/>
<dbReference type="InterPro" id="IPR011042">
    <property type="entry name" value="6-blade_b-propeller_TolB-like"/>
</dbReference>
<dbReference type="PANTHER" id="PTHR13833">
    <property type="match status" value="1"/>
</dbReference>
<name>A0A401Z4L4_9ACTN</name>
<dbReference type="AlphaFoldDB" id="A0A401Z4L4"/>
<evidence type="ECO:0000313" key="4">
    <source>
        <dbReference type="Proteomes" id="UP000286931"/>
    </source>
</evidence>
<dbReference type="GO" id="GO:0005975">
    <property type="term" value="P:carbohydrate metabolic process"/>
    <property type="evidence" value="ECO:0007669"/>
    <property type="project" value="UniProtKB-ARBA"/>
</dbReference>
<protein>
    <submittedName>
        <fullName evidence="3">Uncharacterized protein</fullName>
    </submittedName>
</protein>
<dbReference type="InterPro" id="IPR013783">
    <property type="entry name" value="Ig-like_fold"/>
</dbReference>
<feature type="repeat" description="NHL" evidence="2">
    <location>
        <begin position="191"/>
        <end position="221"/>
    </location>
</feature>
<sequence length="447" mass="46250">MPTRIVSTVAGDGTADFKDGPAASARFHRPFGVAVHKGNGNVYVADADNHRIRLISNGQVTTVAGDGNPAWKDGQASSAEFSWPFGVTTRSDGNVHVADGCNHRIRLISNGQVTTAAGPDYVCEPSGFQEGPASTARLHYPFGVAADSKGDVYVADTSNHRVRKISGGQVTTVAGDGTPAFADGPAASARFNSPIGIAVDDHGKIYVADRDNHRVRVIAGGQVTTVAGDGTPAYKDGPVASARFHSPCGVAVDTDGILYVGDSQNHRLRMISAGQVTTVAGPVTDVGDVAGFQDGDASSARFSGPWGVVVDGKGNIYVADSGNHRVRMVSVAPKPVTYLVVPDGDDDYRDADPNKELLPRLRVVAQDKSGGPVPGAEVTFTIRPATATSAFPDHRSSCVVPSTDSNGIATADVLTAGPAPGDLKVEATAAEDKASFVFHVKVNGAKK</sequence>
<evidence type="ECO:0000256" key="1">
    <source>
        <dbReference type="ARBA" id="ARBA00022737"/>
    </source>
</evidence>
<dbReference type="CDD" id="cd14953">
    <property type="entry name" value="NHL_like_1"/>
    <property type="match status" value="1"/>
</dbReference>
<evidence type="ECO:0000313" key="3">
    <source>
        <dbReference type="EMBL" id="GCE01802.1"/>
    </source>
</evidence>
<keyword evidence="4" id="KW-1185">Reference proteome</keyword>
<gene>
    <name evidence="3" type="ORF">EHYA_09576</name>
</gene>
<dbReference type="PANTHER" id="PTHR13833:SF71">
    <property type="entry name" value="NHL DOMAIN-CONTAINING PROTEIN"/>
    <property type="match status" value="1"/>
</dbReference>
<accession>A0A401Z4L4</accession>